<organism evidence="4 5">
    <name type="scientific">Desulfofustis limnaeus</name>
    <dbReference type="NCBI Taxonomy" id="2740163"/>
    <lineage>
        <taxon>Bacteria</taxon>
        <taxon>Pseudomonadati</taxon>
        <taxon>Thermodesulfobacteriota</taxon>
        <taxon>Desulfobulbia</taxon>
        <taxon>Desulfobulbales</taxon>
        <taxon>Desulfocapsaceae</taxon>
        <taxon>Desulfofustis</taxon>
    </lineage>
</organism>
<comment type="similarity">
    <text evidence="1">Belongs to the PNP/UDP phosphorylase family. Futalosine hydrolase subfamily.</text>
</comment>
<gene>
    <name evidence="1 4" type="primary">mqnB</name>
    <name evidence="4" type="ORF">DPPLL_07990</name>
</gene>
<protein>
    <recommendedName>
        <fullName evidence="1 2">Futalosine hydrolase</fullName>
        <shortName evidence="1">FL hydrolase</shortName>
        <ecNumber evidence="1 2">3.2.2.26</ecNumber>
    </recommendedName>
    <alternativeName>
        <fullName evidence="1">Futalosine nucleosidase</fullName>
    </alternativeName>
    <alternativeName>
        <fullName evidence="1">Menaquinone biosynthetic enzyme MqnB</fullName>
    </alternativeName>
</protein>
<keyword evidence="1 4" id="KW-0378">Hydrolase</keyword>
<comment type="function">
    <text evidence="1">Catalyzes the hydrolysis of futalosine (FL) to dehypoxanthine futalosine (DHFL) and hypoxanthine, a step in the biosynthesis of menaquinone (MK, vitamin K2).</text>
</comment>
<dbReference type="SUPFAM" id="SSF53167">
    <property type="entry name" value="Purine and uridine phosphorylases"/>
    <property type="match status" value="1"/>
</dbReference>
<dbReference type="InterPro" id="IPR035994">
    <property type="entry name" value="Nucleoside_phosphorylase_sf"/>
</dbReference>
<dbReference type="PANTHER" id="PTHR46832:SF2">
    <property type="entry name" value="FUTALOSINE HYDROLASE"/>
    <property type="match status" value="1"/>
</dbReference>
<keyword evidence="5" id="KW-1185">Reference proteome</keyword>
<proteinExistence type="inferred from homology"/>
<evidence type="ECO:0000259" key="3">
    <source>
        <dbReference type="Pfam" id="PF01048"/>
    </source>
</evidence>
<reference evidence="4 5" key="1">
    <citation type="submission" date="2022-01" db="EMBL/GenBank/DDBJ databases">
        <title>Desulfofustis limnae sp. nov., a novel mesophilic sulfate-reducing bacterium isolated from marsh soil.</title>
        <authorList>
            <person name="Watanabe M."/>
            <person name="Takahashi A."/>
            <person name="Kojima H."/>
            <person name="Fukui M."/>
        </authorList>
    </citation>
    <scope>NUCLEOTIDE SEQUENCE [LARGE SCALE GENOMIC DNA]</scope>
    <source>
        <strain evidence="4 5">PPLL</strain>
    </source>
</reference>
<comment type="catalytic activity">
    <reaction evidence="1">
        <text>futalosine + H2O = dehypoxanthine futalosine + hypoxanthine</text>
        <dbReference type="Rhea" id="RHEA:25904"/>
        <dbReference type="ChEBI" id="CHEBI:15377"/>
        <dbReference type="ChEBI" id="CHEBI:17368"/>
        <dbReference type="ChEBI" id="CHEBI:58863"/>
        <dbReference type="ChEBI" id="CHEBI:58864"/>
        <dbReference type="EC" id="3.2.2.26"/>
    </reaction>
</comment>
<sequence>MLLAVAATEIEMQPLLSMRPPDAGVSYLLSGVGPLETAVRLTSHLARLAELPAAVLNFGVAGAYLPPAPGDSMPEVLDVCLAEREVFGDFGIAFGDRVEPFAVPELGGVDDMTLDPELALRAGAILSHVGVRFHRGPFVTVAAASGTADRGRFLQQRHRALCENMEGAAVARVCREFGIPLVECRVISNLVEDRPGRPWHLQPACRKSAEIAGLLLDHLRDELP</sequence>
<dbReference type="Pfam" id="PF01048">
    <property type="entry name" value="PNP_UDP_1"/>
    <property type="match status" value="1"/>
</dbReference>
<dbReference type="NCBIfam" id="TIGR03664">
    <property type="entry name" value="fut_nucase"/>
    <property type="match status" value="1"/>
</dbReference>
<dbReference type="PANTHER" id="PTHR46832">
    <property type="entry name" value="5'-METHYLTHIOADENOSINE/S-ADENOSYLHOMOCYSTEINE NUCLEOSIDASE"/>
    <property type="match status" value="1"/>
</dbReference>
<feature type="domain" description="Nucleoside phosphorylase" evidence="3">
    <location>
        <begin position="25"/>
        <end position="202"/>
    </location>
</feature>
<dbReference type="HAMAP" id="MF_00991">
    <property type="entry name" value="MqnB"/>
    <property type="match status" value="1"/>
</dbReference>
<dbReference type="InterPro" id="IPR000845">
    <property type="entry name" value="Nucleoside_phosphorylase_d"/>
</dbReference>
<dbReference type="Gene3D" id="3.40.50.1580">
    <property type="entry name" value="Nucleoside phosphorylase domain"/>
    <property type="match status" value="1"/>
</dbReference>
<accession>A0ABM7W684</accession>
<evidence type="ECO:0000256" key="1">
    <source>
        <dbReference type="HAMAP-Rule" id="MF_00991"/>
    </source>
</evidence>
<dbReference type="EC" id="3.2.2.26" evidence="1 2"/>
<name>A0ABM7W684_9BACT</name>
<evidence type="ECO:0000256" key="2">
    <source>
        <dbReference type="NCBIfam" id="TIGR03664"/>
    </source>
</evidence>
<dbReference type="InterPro" id="IPR019963">
    <property type="entry name" value="FL_hydrolase_MqnB"/>
</dbReference>
<evidence type="ECO:0000313" key="5">
    <source>
        <dbReference type="Proteomes" id="UP000830055"/>
    </source>
</evidence>
<evidence type="ECO:0000313" key="4">
    <source>
        <dbReference type="EMBL" id="BDD86434.1"/>
    </source>
</evidence>
<dbReference type="Proteomes" id="UP000830055">
    <property type="component" value="Chromosome"/>
</dbReference>
<comment type="pathway">
    <text evidence="1">Quinol/quinone metabolism; menaquinone biosynthesis.</text>
</comment>
<dbReference type="GO" id="GO:0016787">
    <property type="term" value="F:hydrolase activity"/>
    <property type="evidence" value="ECO:0007669"/>
    <property type="project" value="UniProtKB-KW"/>
</dbReference>
<keyword evidence="1" id="KW-0474">Menaquinone biosynthesis</keyword>
<dbReference type="EMBL" id="AP025516">
    <property type="protein sequence ID" value="BDD86434.1"/>
    <property type="molecule type" value="Genomic_DNA"/>
</dbReference>
<dbReference type="RefSeq" id="WP_284153522.1">
    <property type="nucleotide sequence ID" value="NZ_AP025516.1"/>
</dbReference>